<sequence>MKTITYLSLCLLFVFSACQFNNTAVTVDYAGVYKGTLPCADCGGIESKLTLNKDQRFIYERTYIGKDGRFTDTGRYTVNEKILTIQENNTPVHFFIGERDLLFLNNDLKPAQGVLAPYYTLKKQGKFTYPGRYETFSEGEGAYKQILFISPKGKEYQVEFSASKVGGVENCHFSGTAWLENGTLWANISTDETQEILMYIVPTHDNLGVDVFTPDFEDRFHLMRYCRGGASLSGEYIKNTITADSVGVFNTSTTIEDVLQTLPLTQVNKKHDTGEFADDVYDDYEVCTRHNQHLFTLTPRVTGDIRQKIDRVFIKSPFFKTAKGIHMNSTYQDIKNAYTITEIMPDIKHIVLVVDEINASFSIPKTALQEGWWDNITKTVNRDKIPCTAQIDSFILWWNR</sequence>
<protein>
    <recommendedName>
        <fullName evidence="4">Copper homeostasis protein</fullName>
    </recommendedName>
</protein>
<dbReference type="InterPro" id="IPR007298">
    <property type="entry name" value="Cu-R_lipoprotein_NlpE"/>
</dbReference>
<evidence type="ECO:0008006" key="4">
    <source>
        <dbReference type="Google" id="ProtNLM"/>
    </source>
</evidence>
<feature type="chain" id="PRO_5013962951" description="Copper homeostasis protein" evidence="1">
    <location>
        <begin position="20"/>
        <end position="400"/>
    </location>
</feature>
<organism evidence="2 3">
    <name type="scientific">Desulfobacter postgatei</name>
    <dbReference type="NCBI Taxonomy" id="2293"/>
    <lineage>
        <taxon>Bacteria</taxon>
        <taxon>Pseudomonadati</taxon>
        <taxon>Thermodesulfobacteriota</taxon>
        <taxon>Desulfobacteria</taxon>
        <taxon>Desulfobacterales</taxon>
        <taxon>Desulfobacteraceae</taxon>
        <taxon>Desulfobacter</taxon>
    </lineage>
</organism>
<dbReference type="AlphaFoldDB" id="A0A2G6MPS7"/>
<gene>
    <name evidence="2" type="ORF">CSA25_06920</name>
</gene>
<dbReference type="Proteomes" id="UP000231203">
    <property type="component" value="Unassembled WGS sequence"/>
</dbReference>
<dbReference type="PROSITE" id="PS51257">
    <property type="entry name" value="PROKAR_LIPOPROTEIN"/>
    <property type="match status" value="1"/>
</dbReference>
<evidence type="ECO:0000256" key="1">
    <source>
        <dbReference type="SAM" id="SignalP"/>
    </source>
</evidence>
<dbReference type="Gene3D" id="2.40.128.640">
    <property type="match status" value="1"/>
</dbReference>
<reference evidence="2 3" key="1">
    <citation type="submission" date="2017-10" db="EMBL/GenBank/DDBJ databases">
        <title>Novel microbial diversity and functional potential in the marine mammal oral microbiome.</title>
        <authorList>
            <person name="Dudek N.K."/>
            <person name="Sun C.L."/>
            <person name="Burstein D."/>
            <person name="Kantor R.S."/>
            <person name="Aliaga Goltsman D.S."/>
            <person name="Bik E.M."/>
            <person name="Thomas B.C."/>
            <person name="Banfield J.F."/>
            <person name="Relman D.A."/>
        </authorList>
    </citation>
    <scope>NUCLEOTIDE SEQUENCE [LARGE SCALE GENOMIC DNA]</scope>
    <source>
        <strain evidence="2">DOLJORAL78_47_202</strain>
    </source>
</reference>
<dbReference type="EMBL" id="PDTI01000065">
    <property type="protein sequence ID" value="PIE62084.1"/>
    <property type="molecule type" value="Genomic_DNA"/>
</dbReference>
<name>A0A2G6MPS7_9BACT</name>
<evidence type="ECO:0000313" key="2">
    <source>
        <dbReference type="EMBL" id="PIE62084.1"/>
    </source>
</evidence>
<proteinExistence type="predicted"/>
<comment type="caution">
    <text evidence="2">The sequence shown here is derived from an EMBL/GenBank/DDBJ whole genome shotgun (WGS) entry which is preliminary data.</text>
</comment>
<feature type="signal peptide" evidence="1">
    <location>
        <begin position="1"/>
        <end position="19"/>
    </location>
</feature>
<evidence type="ECO:0000313" key="3">
    <source>
        <dbReference type="Proteomes" id="UP000231203"/>
    </source>
</evidence>
<accession>A0A2G6MPS7</accession>
<dbReference type="Pfam" id="PF04170">
    <property type="entry name" value="NlpE"/>
    <property type="match status" value="1"/>
</dbReference>
<keyword evidence="1" id="KW-0732">Signal</keyword>